<feature type="compositionally biased region" description="Low complexity" evidence="6">
    <location>
        <begin position="2450"/>
        <end position="2466"/>
    </location>
</feature>
<dbReference type="SMART" id="SM00181">
    <property type="entry name" value="EGF"/>
    <property type="match status" value="3"/>
</dbReference>
<dbReference type="SUPFAM" id="SSF57184">
    <property type="entry name" value="Growth factor receptor domain"/>
    <property type="match status" value="1"/>
</dbReference>
<dbReference type="InterPro" id="IPR031866">
    <property type="entry name" value="DUF4758"/>
</dbReference>
<feature type="region of interest" description="Disordered" evidence="6">
    <location>
        <begin position="4461"/>
        <end position="4502"/>
    </location>
</feature>
<feature type="region of interest" description="Disordered" evidence="6">
    <location>
        <begin position="3210"/>
        <end position="3236"/>
    </location>
</feature>
<evidence type="ECO:0000256" key="1">
    <source>
        <dbReference type="ARBA" id="ARBA00022536"/>
    </source>
</evidence>
<protein>
    <submittedName>
        <fullName evidence="10">Uncharacterized protein</fullName>
    </submittedName>
</protein>
<evidence type="ECO:0000256" key="3">
    <source>
        <dbReference type="ARBA" id="ARBA00022737"/>
    </source>
</evidence>
<feature type="disulfide bond" evidence="5">
    <location>
        <begin position="5093"/>
        <end position="5102"/>
    </location>
</feature>
<feature type="compositionally biased region" description="Low complexity" evidence="6">
    <location>
        <begin position="1589"/>
        <end position="1599"/>
    </location>
</feature>
<dbReference type="PROSITE" id="PS00022">
    <property type="entry name" value="EGF_1"/>
    <property type="match status" value="1"/>
</dbReference>
<evidence type="ECO:0000256" key="5">
    <source>
        <dbReference type="PROSITE-ProRule" id="PRU00076"/>
    </source>
</evidence>
<feature type="region of interest" description="Disordered" evidence="6">
    <location>
        <begin position="602"/>
        <end position="634"/>
    </location>
</feature>
<dbReference type="PROSITE" id="PS50024">
    <property type="entry name" value="SEA"/>
    <property type="match status" value="1"/>
</dbReference>
<keyword evidence="7" id="KW-0812">Transmembrane</keyword>
<feature type="compositionally biased region" description="Low complexity" evidence="6">
    <location>
        <begin position="552"/>
        <end position="571"/>
    </location>
</feature>
<feature type="compositionally biased region" description="Polar residues" evidence="6">
    <location>
        <begin position="1478"/>
        <end position="1494"/>
    </location>
</feature>
<dbReference type="PANTHER" id="PTHR39072">
    <property type="entry name" value="RE48511P"/>
    <property type="match status" value="1"/>
</dbReference>
<feature type="compositionally biased region" description="Polar residues" evidence="6">
    <location>
        <begin position="5392"/>
        <end position="5409"/>
    </location>
</feature>
<dbReference type="SUPFAM" id="SSF82671">
    <property type="entry name" value="SEA domain"/>
    <property type="match status" value="1"/>
</dbReference>
<feature type="compositionally biased region" description="Basic and acidic residues" evidence="6">
    <location>
        <begin position="166"/>
        <end position="176"/>
    </location>
</feature>
<feature type="transmembrane region" description="Helical" evidence="7">
    <location>
        <begin position="5108"/>
        <end position="5133"/>
    </location>
</feature>
<feature type="compositionally biased region" description="Basic and acidic residues" evidence="6">
    <location>
        <begin position="137"/>
        <end position="147"/>
    </location>
</feature>
<feature type="compositionally biased region" description="Low complexity" evidence="6">
    <location>
        <begin position="1610"/>
        <end position="1619"/>
    </location>
</feature>
<feature type="region of interest" description="Disordered" evidence="6">
    <location>
        <begin position="217"/>
        <end position="240"/>
    </location>
</feature>
<keyword evidence="7" id="KW-1133">Transmembrane helix</keyword>
<reference evidence="10" key="1">
    <citation type="submission" date="2019-08" db="EMBL/GenBank/DDBJ databases">
        <title>The genome of the North American firefly Photinus pyralis.</title>
        <authorList>
            <consortium name="Photinus pyralis genome working group"/>
            <person name="Fallon T.R."/>
            <person name="Sander Lower S.E."/>
            <person name="Weng J.-K."/>
        </authorList>
    </citation>
    <scope>NUCLEOTIDE SEQUENCE</scope>
    <source>
        <strain evidence="10">TRF0915ILg1</strain>
        <tissue evidence="10">Whole body</tissue>
    </source>
</reference>
<evidence type="ECO:0000256" key="2">
    <source>
        <dbReference type="ARBA" id="ARBA00022729"/>
    </source>
</evidence>
<feature type="compositionally biased region" description="Low complexity" evidence="6">
    <location>
        <begin position="1798"/>
        <end position="1828"/>
    </location>
</feature>
<feature type="region of interest" description="Disordered" evidence="6">
    <location>
        <begin position="4422"/>
        <end position="4446"/>
    </location>
</feature>
<feature type="region of interest" description="Disordered" evidence="6">
    <location>
        <begin position="4325"/>
        <end position="4350"/>
    </location>
</feature>
<dbReference type="InterPro" id="IPR018097">
    <property type="entry name" value="EGF_Ca-bd_CS"/>
</dbReference>
<keyword evidence="1 5" id="KW-0245">EGF-like domain</keyword>
<dbReference type="Pfam" id="PF15950">
    <property type="entry name" value="DUF4758"/>
    <property type="match status" value="4"/>
</dbReference>
<feature type="compositionally biased region" description="Acidic residues" evidence="6">
    <location>
        <begin position="1653"/>
        <end position="1675"/>
    </location>
</feature>
<evidence type="ECO:0000256" key="7">
    <source>
        <dbReference type="SAM" id="Phobius"/>
    </source>
</evidence>
<feature type="compositionally biased region" description="Low complexity" evidence="6">
    <location>
        <begin position="385"/>
        <end position="399"/>
    </location>
</feature>
<feature type="compositionally biased region" description="Polar residues" evidence="6">
    <location>
        <begin position="1401"/>
        <end position="1415"/>
    </location>
</feature>
<feature type="compositionally biased region" description="Polar residues" evidence="6">
    <location>
        <begin position="1516"/>
        <end position="1536"/>
    </location>
</feature>
<dbReference type="CDD" id="cd00054">
    <property type="entry name" value="EGF_CA"/>
    <property type="match status" value="1"/>
</dbReference>
<feature type="region of interest" description="Disordered" evidence="6">
    <location>
        <begin position="1288"/>
        <end position="1877"/>
    </location>
</feature>
<dbReference type="EMBL" id="VTPC01007181">
    <property type="protein sequence ID" value="KAF2894261.1"/>
    <property type="molecule type" value="Genomic_DNA"/>
</dbReference>
<feature type="region of interest" description="Disordered" evidence="6">
    <location>
        <begin position="2479"/>
        <end position="2499"/>
    </location>
</feature>
<feature type="domain" description="SEA" evidence="8">
    <location>
        <begin position="4894"/>
        <end position="5021"/>
    </location>
</feature>
<feature type="domain" description="EGF-like" evidence="9">
    <location>
        <begin position="5068"/>
        <end position="5103"/>
    </location>
</feature>
<dbReference type="Pfam" id="PF01390">
    <property type="entry name" value="SEA"/>
    <property type="match status" value="1"/>
</dbReference>
<dbReference type="InterPro" id="IPR009030">
    <property type="entry name" value="Growth_fac_rcpt_cys_sf"/>
</dbReference>
<proteinExistence type="predicted"/>
<feature type="domain" description="EGF-like" evidence="9">
    <location>
        <begin position="5018"/>
        <end position="5056"/>
    </location>
</feature>
<evidence type="ECO:0000256" key="6">
    <source>
        <dbReference type="SAM" id="MobiDB-lite"/>
    </source>
</evidence>
<feature type="compositionally biased region" description="Polar residues" evidence="6">
    <location>
        <begin position="4492"/>
        <end position="4502"/>
    </location>
</feature>
<keyword evidence="11" id="KW-1185">Reference proteome</keyword>
<evidence type="ECO:0000256" key="4">
    <source>
        <dbReference type="ARBA" id="ARBA00023157"/>
    </source>
</evidence>
<feature type="compositionally biased region" description="Low complexity" evidence="6">
    <location>
        <begin position="1757"/>
        <end position="1766"/>
    </location>
</feature>
<dbReference type="InterPro" id="IPR049883">
    <property type="entry name" value="NOTCH1_EGF-like"/>
</dbReference>
<feature type="compositionally biased region" description="Low complexity" evidence="6">
    <location>
        <begin position="1495"/>
        <end position="1505"/>
    </location>
</feature>
<name>A0A8K0CZ87_IGNLU</name>
<feature type="compositionally biased region" description="Pro residues" evidence="6">
    <location>
        <begin position="3495"/>
        <end position="3505"/>
    </location>
</feature>
<keyword evidence="4 5" id="KW-1015">Disulfide bond</keyword>
<feature type="compositionally biased region" description="Low complexity" evidence="6">
    <location>
        <begin position="1457"/>
        <end position="1469"/>
    </location>
</feature>
<evidence type="ECO:0000259" key="9">
    <source>
        <dbReference type="PROSITE" id="PS50026"/>
    </source>
</evidence>
<feature type="compositionally biased region" description="Polar residues" evidence="6">
    <location>
        <begin position="3249"/>
        <end position="3265"/>
    </location>
</feature>
<keyword evidence="7" id="KW-0472">Membrane</keyword>
<feature type="compositionally biased region" description="Low complexity" evidence="6">
    <location>
        <begin position="1866"/>
        <end position="1876"/>
    </location>
</feature>
<feature type="compositionally biased region" description="Low complexity" evidence="6">
    <location>
        <begin position="1307"/>
        <end position="1326"/>
    </location>
</feature>
<dbReference type="PROSITE" id="PS01187">
    <property type="entry name" value="EGF_CA"/>
    <property type="match status" value="1"/>
</dbReference>
<keyword evidence="3" id="KW-0677">Repeat</keyword>
<dbReference type="Proteomes" id="UP000801492">
    <property type="component" value="Unassembled WGS sequence"/>
</dbReference>
<dbReference type="InterPro" id="IPR001881">
    <property type="entry name" value="EGF-like_Ca-bd_dom"/>
</dbReference>
<feature type="region of interest" description="Disordered" evidence="6">
    <location>
        <begin position="385"/>
        <end position="408"/>
    </location>
</feature>
<feature type="compositionally biased region" description="Low complexity" evidence="6">
    <location>
        <begin position="602"/>
        <end position="615"/>
    </location>
</feature>
<feature type="compositionally biased region" description="Basic residues" evidence="6">
    <location>
        <begin position="1363"/>
        <end position="1375"/>
    </location>
</feature>
<dbReference type="Gene3D" id="2.10.25.10">
    <property type="entry name" value="Laminin"/>
    <property type="match status" value="1"/>
</dbReference>
<feature type="region of interest" description="Disordered" evidence="6">
    <location>
        <begin position="3249"/>
        <end position="3275"/>
    </location>
</feature>
<feature type="compositionally biased region" description="Basic and acidic residues" evidence="6">
    <location>
        <begin position="3480"/>
        <end position="3493"/>
    </location>
</feature>
<feature type="compositionally biased region" description="Acidic residues" evidence="6">
    <location>
        <begin position="1334"/>
        <end position="1353"/>
    </location>
</feature>
<dbReference type="InterPro" id="IPR000742">
    <property type="entry name" value="EGF"/>
</dbReference>
<feature type="region of interest" description="Disordered" evidence="6">
    <location>
        <begin position="2439"/>
        <end position="2466"/>
    </location>
</feature>
<sequence length="5460" mass="604293">MGPDVTTVLLVDNQGRSTFGRFLSVKSDLGLLTSTARTFIQEGVTTQYATQVLGTTLDNGRLYAHLLTKSSKVLYDSDLPTRSYNEFSNKRWNFDNNLLKSKNFVKNTDYISPNKADPYLVFPTAKPNSYRFIQKENDVQKATPKEEESSEEEILKSSPSNNARIPYEDSQVKDSDSQSFSTWNSRNGQSNIKVFQITPKHHDMNLENIINYKELNEDSTSSSKKKIRDDEGGDLEPSKVRERDSLPTFTVRKEFSPSALSYLGDFPDFDINTERTKPTTVAERKAKLFFRPGKPSAQDLKKLPTVTYSGFADFTTVVGDTVIVFAPYTSDTPKYGYGRATSIAGEATVQQTSSTTSAVRIPQFNFRPSASIKIPIPTIKPSSTIKIPVPSLRPSTTTSKPPPPPVKPTIRLPQLAIKPSFTVRRPKPTKSYTSQDFDLENDSMHTVIIDATDRHRDTTTEQVEQYEDMDAKSAVLAHEQKISLFDQSPTPQIDPPVLSTSEDISTVVFTPEVIEPSESQTPMLSTPSEEDIAKIFASLQAAQNKEATEPLETSSVSIETSSTSSKVVSSSTEEHKPSAGGVTTIFFDDDFAIHNTAVLEQTTKTTTPKEQTTTIPKEEETTTQKQTTTTPKEQEATNEILTDIENLLKITTERRHVTESEPETTEMTTENGEEIEVLFKTLYTTYTYLTTFFQESTSSVVSRKEVITNVITSTLEPGSEATDPAVAGLFAREDSLVSGYKSKPPSFDDIPDIAPTSVATGRSTINYPLSEEDIRENILDHDLSKPTPALNNEKLLQTANGIKTTSETKKLDDEIEITTKHAGLSYSTLNRGGSSENSAVLENNLLLNLSDYETISTMVTDVRSSTSTGESRILDNVDKRNVLDDQIVAETNNDSEILPSPTLLLQTSYTTFTYFTTMYQGTTSSNVISRLETVTNVVTETLTPTHTLSAEDLNLPITYFTTFTYWTTLYKEGVTKVTSREETVSNVVTPSAVATTEPPTINITPIVPTSSAEISSSSTATATESAIQPTKTIDKDELTTYYTTYTYYTTSYIGNSTVLNSRLETVVNVINETTTADPEVDKLIARALETGNNANQLDAADSKSISPDKTAPLPTGLLSTIVSTIDNSGIKTILSTDIYGTYIDGLYAKVLESTSSIITETPVVKEPVLPTGVVSLNQGKIVDAEGISTLYYTTKAIGTFIDNLYAQVIESTSSLKVDEERKSALVVDQPITHKTGLVRLIEGSIVQNHTTTLYQSKVIGTVIEGRYAQIIESTSSFIIEKTQAPSISPSISGGIVPTATQGPDQQISATASPISPSPVVIESSLSDSSRVEEENVTESEEDGEGEEEEEDDDGTKVGENGRKKSRLTFPTRKRTFTPVIRPFASRGRPTFAPKRKGLSPSGATTITRSDFTPTVTAVPASKSGGRFGGRKSSSVASSGAAVHPTASGSRRFIRPKSSSSAANVLPSSSFVPRGRSSARISPTASGSRKSNGKTSSQLRSSSLYSGNARFARIRPTASSSLPRSPNSKGVTAPTNEVNDDENDLTTQLTESPTDFTDDDRDTTIPLATTTEAGRRNPLLKLRRPPLSRPNPTSRSPSTKAGSKNNKKATGKLTTTTPKPKTTRSLTALQNRARPGNGLFPRRGLFTTTTTPSPEDEEEEEADDFEGEEEDEDTDYDGSNTDTQTEKAPTLAPSTRKSRANNIVSVRPFKFRQRAKRETNFSRFRRPGGRSTAAPKEEEPETEAPKPSKQGRFKPRSRGGSTTSSTTQKSAPPKRVSPTRASSNQGRSQFTLREKDKSSSSSNSRSNFKRTGSQQSQPSSRRTTTISSRPKAPRLRVQHTTAEAPARRKPNSAEANSRAPVNRRRGGNSYSRSRTSGEQIDNFVLPNFNDGTITITHSIPTEITIPVVNGKVTEYRNVISAKYSTEVLIPQQYSTAVNSVGKVFTVLRSDSTNVGANGNTEITRFVLNETPTTTVVFTPTYIRGHKTSWSHVLPSTVYGVEQVVSTIKPKLAPQAPLANILLSQILLGNPGLQGNPLLGLQNPAVPATPTTEFKTRTTTYVTTVTSATSTVIPITFRGKEILTTIIDSSVNVVTATEFVTDTIVVTPTVGLGGAGLNSLLLPLLLQQQQQSGQIQQPGGLFNLGQDQPLQQALFQEVPDKYDFLSFEDSGSVSESEEFTEQNLSEDVTRAPRRKSHRKKPKPKNITPATPPKETKVVTLYVSGKTPGEFSTILSTVVEGEESQRRKRDIEVHPSRIVNEEVRTYSYIDSYIAPALSEENLENAATTIETQSLESVLGDVRNYVVTQTPELFDVKPTKSNKPKKYTVNLTDLYELSPLMPKVETLILTTKRGDKNRRRTPRSYKNCVSNCFGDFYDANGYSYNNSRFGLENYLNKTQYRFKRDLVKPNLDVEPSLPKRRVVKKLIRIQPIYNHTLDVNNTPKSKQLNIPFHSENSLSSSEEDYSASSIASRKHYRKRVVIKKRRKKRPTQIVQPSSTHRRRKVVVTRKRLLQPKVLEITPSAAVTTNLLIPSTSTRSSANYSFEVTENPVEEILDVTNRSNVTNNLPDLTNSSNVTKNLPDYEPFFPELSESFRDPIILLKTTVLSSIEYETKTVVQSRLRTYTFIVTRVSGDEQIVTSTTEVKPQINTLTITEPRTKFTTFTLLDLEATETLPFLPLTVDSSSLGTTTPHYTDTKENDDRIHEEARHNNLATRVMSNGVEVIVAGDKSTLPGEPDIKRILPSSIYKPVTLKPSTLSDHMMMLLPQDASNAESLSSSLHQNQFVTKTCLTTFTYLTTYLENGTTLISSHEQVVSNIATEERNSIKIIPTPSTGITLTQHPNLAVGTFLTTYTYFTTLLDGEQPLVVTSKHTVTNTVTAPDDYLSLLQPPKKASPVKDTNTYYSTIPLEKTLFEGEESKVISTNQIVTQVVITESIPSKATSVMTSYIALDVENTNGYNSLAEYTTTDVVKTYYVTYTYYNTFLENGHTVVKTNVSTSSDIVTEKLYLHPKRTQFNSVINTSPITKNDKKDKPDIKTENLEIHATKTYITTFTYFTTLLQENNNQPISTVISSHTSEVENVITETIDLDFFNKQFLSSLQTEIKEEKNTIVTLATLHNGQKLEVTAINKETINPTKVLPIEKTQMVETTINPTIIESSNPSVVTGSTIIFLDEIDEDTSTTKATPTLSKLTKITKTATKNNLNSLLSSEIVKKSQTVSTRKQTSKSQTKRHTNKQTRLPIRGAKPAVHQVTATAASSNLPSNKTNHPLTDQKKKTANKIAKPSTEIPDLLGLGSINMNTLHALKPVINAMAGLITTNLKGKRNDSIGTTPAPKYDATLLDYPKTTSRIAFPNDIQNRSPIYIPLGADEDGFEIAESQNIATIHINEWGDDTSKQQVVIGKPTHESPLLNGGIPISPGQVITANSDVIVGKPGRIGPRIPSIPLNKENRDEVPIDMKPPPVHQKTWPKRHNDKFVDPLPSASLIKEKPEQEGKKDDYLGPPPPLLPPKIPLRAPNFVRGEKHKTVERKRIPLPPHYYNEPNRIPISFQSIEMPITQESNTFPQVVVPLQIPLEAPTLILTNPMNNFNIGPSILNEPIVLPEVIERSTGQPLLVNLQPSQVAFVNIPHNRTTALIYGGSTEPHRNGQYFDDPSPYPEPEFSGIENFNNGVPQYASVYDDTQPPNQKQVGGVIKVGTSIINNRPPILSSGNSPQIQPTKPVNNKILNQNVNINAPPISFGMVHLGEDFNAHIINHGDIQFRPPPASYHVIPNIDNQNIIPHHQSRPLSPLQENINTDYVLNNSNQNIENLRPPNNEIARPIKRPNVFEQHIPLLPNKQRIRIKPSNAAMEYLTPPHINSFPNKRPEIPIRIKPELPQHQQHLRPHIPINFEQDIRVPIISTHNNKPELPSKLESEIRPAIPSPTRSEYPKKTPVPIPLTPQDYINLTTHLPSTEEDVNDHKEDDIANEAGEVIQESNTRPLRPGQIPTEILKANLTDNYMYSNIFKNKTIQLPERHKEDSGLKFATHNKRIPSIYDKPVIQNPRPFQIVPVVRPENHHTNQVNHHEHTSLVYGNSQGNIFVKPENQQTNQIDFNTHNIFDETYNIITTKQPQYYYEGIDIVTTSSKKKVPKPPDTYYHTNTDLDKNINRYNTMFTTSKPTVSKAPNNNEFYKTSTTPNFYTQSIGSVEVVTIKNDNVRKRPYVTSMPVNPLDSTKRPAINIYKYAHNFGSQTEKPFNESNIHHHIPIKINNSTFMFNNEDVVPIQSYENKYSTEPNIVTSKFPTIPELSNITPYESDMEIMKPPPPPTEPASNMQPPKIEVHSPGGGIHRVPNLNKKPSNLDLEGQASSPSPYMPKPTNNMLPPKTASIEEVMGLSPPPPITTYRPMLQFTPNVSTHKPIYSFEIDPVKTTISKLNHPYTFETSTITTLPTRRRRPFTRRPSTRKTTTSTMRSTVVTRRPIYNWQKPMSSTEINTSRNKTTTTETPQHEPSETEQRETTIAPSSSTSINSEPTMEVIIGNPNVNVDTEKILPSTTEDYKNISEDFSSVSTRIVGSEISPSIENIPATSTETVHDISTISLNTLPTLSSEITNSFVDFAIPTLTHNFSTGIHHAGNEVRIVDDPLTTTDTVSLNRKSSSTSIKESKTIIPTRYITHTKTSTVTITKTTVVKTLGGPPSTMTILVTKTEKSTVVDTVTEIHTLVKPTNIVETVTTTINQLPTTLYPPDVPYGNTYTSYPPILATPTLEPSTVSSTSTVTTEVVEDDLKDFIIHDTDPPPPAKPNTSVHIPSDNDSIFVVMTDKKHGEIIPVPEINEDDNYETQNRDEAPSNNEVNHVLLGGILIASPPSLETPDVALSGRQDKCTPECKASKNELCQKVEGIMRCICRPGFVRMFADRPCKPTYTYSIKLGLERHGKEKLNYEEVLGDDTSPEFTRLATITREALNRMVMQSDLRDIYHGVHVHSYEPVLDDNGLINNFYLQLSDNTDEQRLTEIFKKYLRNNNYSLGGTDLYASKDFLDNLSAEDFDECSSSQFHDCSEYAYCFNLPGTYTCSCKEGYSDLSENSLYPGRICSAELIGCEKCHYHGTCYSKGDDQIICECFQWYAGENCHINLKVLLIALVTLGTLLFALLLVCIILTCAKRKPHNPALASGMSFMPQRLSTHNARRSTLDRRAMIQDTSSEGSQSDTNTLPYVAKKAKKIPKGALKKTTINVDVENGSNTLSFSDQKDRSLPVMIPRAKYHPAPPTSPHLNMESFDKRKASASSNETKLLSYLDAGPSPSKVDLKQKHSKPPSDSFRPDKAECRKISGGALVSAGFEVSATVGGGAMGTIGTIGTTCGTEADRSENATLIQKISADLLSNSGTMSQFTTFRKSLVDNDIDDPLSNWLDIPPKLTTTVSEARSYDETTIQPPTKSYRNGYDSKPSSQHPNDEANTMAERDVGSTFLLPHTHLYKPDRGSDISGFDSL</sequence>
<dbReference type="SUPFAM" id="SSF57196">
    <property type="entry name" value="EGF/Laminin"/>
    <property type="match status" value="1"/>
</dbReference>
<accession>A0A8K0CZ87</accession>
<feature type="region of interest" description="Disordered" evidence="6">
    <location>
        <begin position="2171"/>
        <end position="2212"/>
    </location>
</feature>
<feature type="compositionally biased region" description="Basic and acidic residues" evidence="6">
    <location>
        <begin position="4480"/>
        <end position="4491"/>
    </location>
</feature>
<dbReference type="InterPro" id="IPR000082">
    <property type="entry name" value="SEA_dom"/>
</dbReference>
<dbReference type="Pfam" id="PF07645">
    <property type="entry name" value="EGF_CA"/>
    <property type="match status" value="1"/>
</dbReference>
<dbReference type="OrthoDB" id="10040649at2759"/>
<feature type="compositionally biased region" description="Polar residues" evidence="6">
    <location>
        <begin position="4340"/>
        <end position="4350"/>
    </location>
</feature>
<feature type="compositionally biased region" description="Basic residues" evidence="6">
    <location>
        <begin position="2189"/>
        <end position="2201"/>
    </location>
</feature>
<feature type="region of interest" description="Disordered" evidence="6">
    <location>
        <begin position="545"/>
        <end position="578"/>
    </location>
</feature>
<evidence type="ECO:0000259" key="8">
    <source>
        <dbReference type="PROSITE" id="PS50024"/>
    </source>
</evidence>
<feature type="compositionally biased region" description="Low complexity" evidence="6">
    <location>
        <begin position="1430"/>
        <end position="1442"/>
    </location>
</feature>
<dbReference type="InterPro" id="IPR036364">
    <property type="entry name" value="SEA_dom_sf"/>
</dbReference>
<evidence type="ECO:0000313" key="10">
    <source>
        <dbReference type="EMBL" id="KAF2894261.1"/>
    </source>
</evidence>
<gene>
    <name evidence="10" type="ORF">ILUMI_11910</name>
</gene>
<feature type="region of interest" description="Disordered" evidence="6">
    <location>
        <begin position="137"/>
        <end position="185"/>
    </location>
</feature>
<feature type="region of interest" description="Disordered" evidence="6">
    <location>
        <begin position="5232"/>
        <end position="5294"/>
    </location>
</feature>
<feature type="compositionally biased region" description="Polar residues" evidence="6">
    <location>
        <begin position="3210"/>
        <end position="3223"/>
    </location>
</feature>
<dbReference type="FunFam" id="2.10.25.10:FF:000038">
    <property type="entry name" value="Fibrillin 2"/>
    <property type="match status" value="1"/>
</dbReference>
<keyword evidence="2" id="KW-0732">Signal</keyword>
<feature type="region of interest" description="Disordered" evidence="6">
    <location>
        <begin position="3913"/>
        <end position="3935"/>
    </location>
</feature>
<feature type="compositionally biased region" description="Polar residues" evidence="6">
    <location>
        <begin position="1676"/>
        <end position="1703"/>
    </location>
</feature>
<comment type="caution">
    <text evidence="10">The sequence shown here is derived from an EMBL/GenBank/DDBJ whole genome shotgun (WGS) entry which is preliminary data.</text>
</comment>
<dbReference type="PANTHER" id="PTHR39072:SF2">
    <property type="match status" value="1"/>
</dbReference>
<comment type="caution">
    <text evidence="5">Lacks conserved residue(s) required for the propagation of feature annotation.</text>
</comment>
<dbReference type="SMART" id="SM00179">
    <property type="entry name" value="EGF_CA"/>
    <property type="match status" value="1"/>
</dbReference>
<feature type="compositionally biased region" description="Basic residues" evidence="6">
    <location>
        <begin position="4425"/>
        <end position="4437"/>
    </location>
</feature>
<dbReference type="GO" id="GO:0005509">
    <property type="term" value="F:calcium ion binding"/>
    <property type="evidence" value="ECO:0007669"/>
    <property type="project" value="InterPro"/>
</dbReference>
<dbReference type="PROSITE" id="PS50026">
    <property type="entry name" value="EGF_3"/>
    <property type="match status" value="2"/>
</dbReference>
<feature type="region of interest" description="Disordered" evidence="6">
    <location>
        <begin position="5392"/>
        <end position="5434"/>
    </location>
</feature>
<dbReference type="PROSITE" id="PS00010">
    <property type="entry name" value="ASX_HYDROXYL"/>
    <property type="match status" value="1"/>
</dbReference>
<feature type="compositionally biased region" description="Polar residues" evidence="6">
    <location>
        <begin position="1778"/>
        <end position="1790"/>
    </location>
</feature>
<organism evidence="10 11">
    <name type="scientific">Ignelater luminosus</name>
    <name type="common">Cucubano</name>
    <name type="synonym">Pyrophorus luminosus</name>
    <dbReference type="NCBI Taxonomy" id="2038154"/>
    <lineage>
        <taxon>Eukaryota</taxon>
        <taxon>Metazoa</taxon>
        <taxon>Ecdysozoa</taxon>
        <taxon>Arthropoda</taxon>
        <taxon>Hexapoda</taxon>
        <taxon>Insecta</taxon>
        <taxon>Pterygota</taxon>
        <taxon>Neoptera</taxon>
        <taxon>Endopterygota</taxon>
        <taxon>Coleoptera</taxon>
        <taxon>Polyphaga</taxon>
        <taxon>Elateriformia</taxon>
        <taxon>Elateroidea</taxon>
        <taxon>Elateridae</taxon>
        <taxon>Agrypninae</taxon>
        <taxon>Pyrophorini</taxon>
        <taxon>Ignelater</taxon>
    </lineage>
</organism>
<dbReference type="InterPro" id="IPR000152">
    <property type="entry name" value="EGF-type_Asp/Asn_hydroxyl_site"/>
</dbReference>
<feature type="region of interest" description="Disordered" evidence="6">
    <location>
        <begin position="3435"/>
        <end position="3508"/>
    </location>
</feature>
<feature type="compositionally biased region" description="Low complexity" evidence="6">
    <location>
        <begin position="4465"/>
        <end position="4479"/>
    </location>
</feature>
<evidence type="ECO:0000313" key="11">
    <source>
        <dbReference type="Proteomes" id="UP000801492"/>
    </source>
</evidence>